<organism evidence="1 2">
    <name type="scientific">Pseudoloma neurophilia</name>
    <dbReference type="NCBI Taxonomy" id="146866"/>
    <lineage>
        <taxon>Eukaryota</taxon>
        <taxon>Fungi</taxon>
        <taxon>Fungi incertae sedis</taxon>
        <taxon>Microsporidia</taxon>
        <taxon>Pseudoloma</taxon>
    </lineage>
</organism>
<comment type="caution">
    <text evidence="1">The sequence shown here is derived from an EMBL/GenBank/DDBJ whole genome shotgun (WGS) entry which is preliminary data.</text>
</comment>
<keyword evidence="2" id="KW-1185">Reference proteome</keyword>
<gene>
    <name evidence="1" type="ORF">M153_28000001853</name>
</gene>
<dbReference type="Proteomes" id="UP000051530">
    <property type="component" value="Unassembled WGS sequence"/>
</dbReference>
<dbReference type="VEuPathDB" id="MicrosporidiaDB:M153_28000001853"/>
<sequence length="99" mass="11688">MSILYTTDIPSITFQYKQKDGFIPLCIGKKTKLLYVILDGDFSVLLSKNEIEKIKSNNFIHSLKVLKKINKNILINPMENCIFRNENDKEIFNNWYKQK</sequence>
<evidence type="ECO:0000313" key="2">
    <source>
        <dbReference type="Proteomes" id="UP000051530"/>
    </source>
</evidence>
<name>A0A0R0LU60_9MICR</name>
<dbReference type="AlphaFoldDB" id="A0A0R0LU60"/>
<proteinExistence type="predicted"/>
<accession>A0A0R0LU60</accession>
<protein>
    <submittedName>
        <fullName evidence="1">Uncharacterized protein</fullName>
    </submittedName>
</protein>
<reference evidence="1 2" key="1">
    <citation type="submission" date="2015-07" db="EMBL/GenBank/DDBJ databases">
        <title>The genome of Pseudoloma neurophilia, a relevant intracellular parasite of the zebrafish.</title>
        <authorList>
            <person name="Ndikumana S."/>
            <person name="Pelin A."/>
            <person name="Sanders J."/>
            <person name="Corradi N."/>
        </authorList>
    </citation>
    <scope>NUCLEOTIDE SEQUENCE [LARGE SCALE GENOMIC DNA]</scope>
    <source>
        <strain evidence="1 2">MK1</strain>
    </source>
</reference>
<evidence type="ECO:0000313" key="1">
    <source>
        <dbReference type="EMBL" id="KRH92776.1"/>
    </source>
</evidence>
<dbReference type="EMBL" id="LGUB01000689">
    <property type="protein sequence ID" value="KRH92776.1"/>
    <property type="molecule type" value="Genomic_DNA"/>
</dbReference>